<dbReference type="GO" id="GO:0000976">
    <property type="term" value="F:transcription cis-regulatory region binding"/>
    <property type="evidence" value="ECO:0007669"/>
    <property type="project" value="TreeGrafter"/>
</dbReference>
<protein>
    <submittedName>
        <fullName evidence="4">Transcriptional regulator</fullName>
    </submittedName>
</protein>
<dbReference type="SUPFAM" id="SSF48498">
    <property type="entry name" value="Tetracyclin repressor-like, C-terminal domain"/>
    <property type="match status" value="1"/>
</dbReference>
<keyword evidence="3" id="KW-0804">Transcription</keyword>
<dbReference type="PATRIC" id="fig|587753.10.peg.3032"/>
<proteinExistence type="predicted"/>
<accession>A0A0D5Y0G7</accession>
<dbReference type="InterPro" id="IPR050109">
    <property type="entry name" value="HTH-type_TetR-like_transc_reg"/>
</dbReference>
<reference evidence="4 5" key="1">
    <citation type="journal article" date="2015" name="Mol. Plant Microbe Interact.">
        <title>Comparative Genomic Analysis of Pseudomonas chlororaphis PCL1606 Reveals New Insight into Antifungal Compounds Involved in Biocontrol.</title>
        <authorList>
            <person name="Calderon C.E."/>
            <person name="Ramos C."/>
            <person name="de Vicente A."/>
            <person name="Cazorla F.M."/>
        </authorList>
    </citation>
    <scope>NUCLEOTIDE SEQUENCE [LARGE SCALE GENOMIC DNA]</scope>
    <source>
        <strain evidence="4 5">PCL1606</strain>
    </source>
</reference>
<keyword evidence="2" id="KW-0238">DNA-binding</keyword>
<name>A0A0D5Y0G7_9PSED</name>
<evidence type="ECO:0000256" key="2">
    <source>
        <dbReference type="ARBA" id="ARBA00023125"/>
    </source>
</evidence>
<evidence type="ECO:0000313" key="4">
    <source>
        <dbReference type="EMBL" id="AKA24492.1"/>
    </source>
</evidence>
<keyword evidence="1" id="KW-0805">Transcription regulation</keyword>
<dbReference type="PANTHER" id="PTHR30055">
    <property type="entry name" value="HTH-TYPE TRANSCRIPTIONAL REGULATOR RUTR"/>
    <property type="match status" value="1"/>
</dbReference>
<dbReference type="KEGG" id="pcz:PCL1606_30410"/>
<gene>
    <name evidence="4" type="ORF">PCL1606_30410</name>
</gene>
<dbReference type="GO" id="GO:0003700">
    <property type="term" value="F:DNA-binding transcription factor activity"/>
    <property type="evidence" value="ECO:0007669"/>
    <property type="project" value="TreeGrafter"/>
</dbReference>
<dbReference type="InterPro" id="IPR009057">
    <property type="entry name" value="Homeodomain-like_sf"/>
</dbReference>
<dbReference type="AlphaFoldDB" id="A0A0D5Y0G7"/>
<organism evidence="4 5">
    <name type="scientific">Pseudomonas chlororaphis</name>
    <dbReference type="NCBI Taxonomy" id="587753"/>
    <lineage>
        <taxon>Bacteria</taxon>
        <taxon>Pseudomonadati</taxon>
        <taxon>Pseudomonadota</taxon>
        <taxon>Gammaproteobacteria</taxon>
        <taxon>Pseudomonadales</taxon>
        <taxon>Pseudomonadaceae</taxon>
        <taxon>Pseudomonas</taxon>
    </lineage>
</organism>
<dbReference type="EMBL" id="CP011110">
    <property type="protein sequence ID" value="AKA24492.1"/>
    <property type="molecule type" value="Genomic_DNA"/>
</dbReference>
<dbReference type="InterPro" id="IPR036271">
    <property type="entry name" value="Tet_transcr_reg_TetR-rel_C_sf"/>
</dbReference>
<evidence type="ECO:0000313" key="5">
    <source>
        <dbReference type="Proteomes" id="UP000032748"/>
    </source>
</evidence>
<evidence type="ECO:0000256" key="3">
    <source>
        <dbReference type="ARBA" id="ARBA00023163"/>
    </source>
</evidence>
<dbReference type="PROSITE" id="PS00356">
    <property type="entry name" value="HTH_LACI_1"/>
    <property type="match status" value="1"/>
</dbReference>
<dbReference type="PANTHER" id="PTHR30055:SF234">
    <property type="entry name" value="HTH-TYPE TRANSCRIPTIONAL REGULATOR BETI"/>
    <property type="match status" value="1"/>
</dbReference>
<dbReference type="SUPFAM" id="SSF46689">
    <property type="entry name" value="Homeodomain-like"/>
    <property type="match status" value="1"/>
</dbReference>
<evidence type="ECO:0000256" key="1">
    <source>
        <dbReference type="ARBA" id="ARBA00023015"/>
    </source>
</evidence>
<sequence length="228" mass="25754">MTHLSSICNISETWTVARNNIRPRLAMNPNSHDELLLKTLTMAVVHRPRATMKELAQLAGVSKATLHRYCGTRENLGKRLEVYAKGVLSRVISNAGLQSAEPLEALRRLIREHLAHRELLAFLLAQYRPDFLDFERSDVRWQSYIETLDAFFLRGQQQGVFRIDITAAIFTELFITLVYGIVDAEQRGRAANANSAGTVEQMFLHGALRPRASSEPSRTLEAPALRNE</sequence>
<dbReference type="Gene3D" id="1.10.357.10">
    <property type="entry name" value="Tetracycline Repressor, domain 2"/>
    <property type="match status" value="1"/>
</dbReference>
<dbReference type="Proteomes" id="UP000032748">
    <property type="component" value="Chromosome"/>
</dbReference>